<dbReference type="InterPro" id="IPR006652">
    <property type="entry name" value="Kelch_1"/>
</dbReference>
<gene>
    <name evidence="2" type="ORF">E5163_00715</name>
</gene>
<dbReference type="OrthoDB" id="9769308at2"/>
<dbReference type="InterPro" id="IPR015915">
    <property type="entry name" value="Kelch-typ_b-propeller"/>
</dbReference>
<dbReference type="EMBL" id="SRXW01000001">
    <property type="protein sequence ID" value="TGY89696.1"/>
    <property type="molecule type" value="Genomic_DNA"/>
</dbReference>
<sequence>MIIRSGILACLAAAGLAGAAAAQETGGTPDVPGVAGVMGPWRQGPSLETPRAGLGAVEFAGNLYAAGGAGLVNPRDDFEVYQPVTGRWRPLAPLPAGLERFGFAAGAERLWLAGGYSANSGTEPTAEMWSYDPAEDVWQAETALPGPKAAFSLVALDGKLYAIGGEEGAPGVFVYDIEAGDWSAIEAPSETNRRGAAALVLDGEIWLIGGASAGEATARVDVFDPQTGVWRIGPALPEPRAGHAAALHEGAIYVFGGRSADLRRTLDDTLVLRPGSRRWEQGPDLLVPRTEAAAATLGEEIFLIGGGAGSGFFAPFTAVDSVDILRAQAQ</sequence>
<dbReference type="SMART" id="SM00612">
    <property type="entry name" value="Kelch"/>
    <property type="match status" value="5"/>
</dbReference>
<dbReference type="PANTHER" id="PTHR46375">
    <property type="entry name" value="KELCH REPEAT AND BTB DOMAIN-CONTAINING PROTEIN 13-RELATED"/>
    <property type="match status" value="1"/>
</dbReference>
<dbReference type="InterPro" id="IPR011043">
    <property type="entry name" value="Gal_Oxase/kelch_b-propeller"/>
</dbReference>
<keyword evidence="1" id="KW-0732">Signal</keyword>
<dbReference type="Pfam" id="PF01344">
    <property type="entry name" value="Kelch_1"/>
    <property type="match status" value="1"/>
</dbReference>
<feature type="chain" id="PRO_5020602047" evidence="1">
    <location>
        <begin position="23"/>
        <end position="330"/>
    </location>
</feature>
<dbReference type="Pfam" id="PF24681">
    <property type="entry name" value="Kelch_KLHDC2_KLHL20_DRC7"/>
    <property type="match status" value="1"/>
</dbReference>
<protein>
    <submittedName>
        <fullName evidence="2">Kelch repeat-containing protein</fullName>
    </submittedName>
</protein>
<feature type="signal peptide" evidence="1">
    <location>
        <begin position="1"/>
        <end position="22"/>
    </location>
</feature>
<organism evidence="2 3">
    <name type="scientific">Marinicauda algicola</name>
    <dbReference type="NCBI Taxonomy" id="2029849"/>
    <lineage>
        <taxon>Bacteria</taxon>
        <taxon>Pseudomonadati</taxon>
        <taxon>Pseudomonadota</taxon>
        <taxon>Alphaproteobacteria</taxon>
        <taxon>Maricaulales</taxon>
        <taxon>Maricaulaceae</taxon>
        <taxon>Marinicauda</taxon>
    </lineage>
</organism>
<evidence type="ECO:0000256" key="1">
    <source>
        <dbReference type="SAM" id="SignalP"/>
    </source>
</evidence>
<dbReference type="RefSeq" id="WP_135994195.1">
    <property type="nucleotide sequence ID" value="NZ_CP071057.1"/>
</dbReference>
<dbReference type="Proteomes" id="UP000308054">
    <property type="component" value="Unassembled WGS sequence"/>
</dbReference>
<evidence type="ECO:0000313" key="2">
    <source>
        <dbReference type="EMBL" id="TGY89696.1"/>
    </source>
</evidence>
<dbReference type="PANTHER" id="PTHR46375:SF3">
    <property type="entry name" value="KELCH REPEAT AND BTB DOMAIN-CONTAINING PROTEIN 13"/>
    <property type="match status" value="1"/>
</dbReference>
<dbReference type="PRINTS" id="PR00501">
    <property type="entry name" value="KELCHREPEAT"/>
</dbReference>
<dbReference type="SUPFAM" id="SSF50965">
    <property type="entry name" value="Galactose oxidase, central domain"/>
    <property type="match status" value="1"/>
</dbReference>
<comment type="caution">
    <text evidence="2">The sequence shown here is derived from an EMBL/GenBank/DDBJ whole genome shotgun (WGS) entry which is preliminary data.</text>
</comment>
<dbReference type="AlphaFoldDB" id="A0A4S2H2E6"/>
<dbReference type="Gene3D" id="2.120.10.80">
    <property type="entry name" value="Kelch-type beta propeller"/>
    <property type="match status" value="2"/>
</dbReference>
<reference evidence="2 3" key="1">
    <citation type="journal article" date="2017" name="Int. J. Syst. Evol. Microbiol.">
        <title>Marinicauda algicola sp. nov., isolated from a marine red alga Rhodosorus marinus.</title>
        <authorList>
            <person name="Jeong S.E."/>
            <person name="Jeon S.H."/>
            <person name="Chun B.H."/>
            <person name="Kim D.W."/>
            <person name="Jeon C.O."/>
        </authorList>
    </citation>
    <scope>NUCLEOTIDE SEQUENCE [LARGE SCALE GENOMIC DNA]</scope>
    <source>
        <strain evidence="2 3">JCM 31718</strain>
    </source>
</reference>
<evidence type="ECO:0000313" key="3">
    <source>
        <dbReference type="Proteomes" id="UP000308054"/>
    </source>
</evidence>
<proteinExistence type="predicted"/>
<keyword evidence="3" id="KW-1185">Reference proteome</keyword>
<accession>A0A4S2H2E6</accession>
<dbReference type="InterPro" id="IPR052392">
    <property type="entry name" value="Kelch-BTB_domain-containing"/>
</dbReference>
<name>A0A4S2H2E6_9PROT</name>